<protein>
    <submittedName>
        <fullName evidence="1">Uncharacterized protein</fullName>
    </submittedName>
</protein>
<evidence type="ECO:0000313" key="1">
    <source>
        <dbReference type="EMBL" id="OGG29458.1"/>
    </source>
</evidence>
<sequence>MEGRDQKLRALQGRLDYYQQKLETKMKRYRGVIHESASSEMKHQEVMVLRAMVSDLKREILSLGKDP</sequence>
<proteinExistence type="predicted"/>
<accession>A0A1F6AXV0</accession>
<reference evidence="1 2" key="1">
    <citation type="journal article" date="2016" name="Nat. Commun.">
        <title>Thousands of microbial genomes shed light on interconnected biogeochemical processes in an aquifer system.</title>
        <authorList>
            <person name="Anantharaman K."/>
            <person name="Brown C.T."/>
            <person name="Hug L.A."/>
            <person name="Sharon I."/>
            <person name="Castelle C.J."/>
            <person name="Probst A.J."/>
            <person name="Thomas B.C."/>
            <person name="Singh A."/>
            <person name="Wilkins M.J."/>
            <person name="Karaoz U."/>
            <person name="Brodie E.L."/>
            <person name="Williams K.H."/>
            <person name="Hubbard S.S."/>
            <person name="Banfield J.F."/>
        </authorList>
    </citation>
    <scope>NUCLEOTIDE SEQUENCE [LARGE SCALE GENOMIC DNA]</scope>
</reference>
<dbReference type="AlphaFoldDB" id="A0A1F6AXV0"/>
<gene>
    <name evidence="1" type="ORF">A2973_02845</name>
</gene>
<organism evidence="1 2">
    <name type="scientific">Candidatus Gottesmanbacteria bacterium RIFCSPLOWO2_01_FULL_49_10</name>
    <dbReference type="NCBI Taxonomy" id="1798396"/>
    <lineage>
        <taxon>Bacteria</taxon>
        <taxon>Candidatus Gottesmaniibacteriota</taxon>
    </lineage>
</organism>
<dbReference type="Proteomes" id="UP000176409">
    <property type="component" value="Unassembled WGS sequence"/>
</dbReference>
<comment type="caution">
    <text evidence="1">The sequence shown here is derived from an EMBL/GenBank/DDBJ whole genome shotgun (WGS) entry which is preliminary data.</text>
</comment>
<evidence type="ECO:0000313" key="2">
    <source>
        <dbReference type="Proteomes" id="UP000176409"/>
    </source>
</evidence>
<dbReference type="EMBL" id="MFJZ01000044">
    <property type="protein sequence ID" value="OGG29458.1"/>
    <property type="molecule type" value="Genomic_DNA"/>
</dbReference>
<name>A0A1F6AXV0_9BACT</name>